<proteinExistence type="predicted"/>
<dbReference type="OrthoDB" id="76567at2759"/>
<reference evidence="1 2" key="1">
    <citation type="submission" date="2017-04" db="EMBL/GenBank/DDBJ databases">
        <title>Draft genome sequence of Tuber borchii Vittad., a whitish edible truffle.</title>
        <authorList>
            <consortium name="DOE Joint Genome Institute"/>
            <person name="Murat C."/>
            <person name="Kuo A."/>
            <person name="Barry K.W."/>
            <person name="Clum A."/>
            <person name="Dockter R.B."/>
            <person name="Fauchery L."/>
            <person name="Iotti M."/>
            <person name="Kohler A."/>
            <person name="Labutti K."/>
            <person name="Lindquist E.A."/>
            <person name="Lipzen A."/>
            <person name="Ohm R.A."/>
            <person name="Wang M."/>
            <person name="Grigoriev I.V."/>
            <person name="Zambonelli A."/>
            <person name="Martin F.M."/>
        </authorList>
    </citation>
    <scope>NUCLEOTIDE SEQUENCE [LARGE SCALE GENOMIC DNA]</scope>
    <source>
        <strain evidence="1 2">Tbo3840</strain>
    </source>
</reference>
<organism evidence="1 2">
    <name type="scientific">Tuber borchii</name>
    <name type="common">White truffle</name>
    <dbReference type="NCBI Taxonomy" id="42251"/>
    <lineage>
        <taxon>Eukaryota</taxon>
        <taxon>Fungi</taxon>
        <taxon>Dikarya</taxon>
        <taxon>Ascomycota</taxon>
        <taxon>Pezizomycotina</taxon>
        <taxon>Pezizomycetes</taxon>
        <taxon>Pezizales</taxon>
        <taxon>Tuberaceae</taxon>
        <taxon>Tuber</taxon>
    </lineage>
</organism>
<dbReference type="Proteomes" id="UP000244722">
    <property type="component" value="Unassembled WGS sequence"/>
</dbReference>
<evidence type="ECO:0000313" key="1">
    <source>
        <dbReference type="EMBL" id="PUU74097.1"/>
    </source>
</evidence>
<accession>A0A2T6ZF20</accession>
<evidence type="ECO:0000313" key="2">
    <source>
        <dbReference type="Proteomes" id="UP000244722"/>
    </source>
</evidence>
<sequence length="301" mass="33812">MVQKPSAISIEPVMDIRDLTPDRILKLQAKYEGVRIFQNVSPKDLSDWKDRYPEAIENPKIRIEYNFLSKSLAIKCNLLATQAALQIFFNSTVLLSLREKIEVSEMRKRVTVGSGTTFIGFKGNWTWVSEKLPDAYIQLQNALPALGAEAGDDQASQDEKTVIDSIDEAIKLNDLAEKLIELNQAGQLSSPLVGKLGATIYGYRASEDGLDIVSSFQETLLPQKEADRGILTDFLLTMRDLLSESLPEGQDPGERITLSLAILVEFIERLIPHTEHFRAYRRAETLLRKAGVWGEEEEIFA</sequence>
<dbReference type="AlphaFoldDB" id="A0A2T6ZF20"/>
<gene>
    <name evidence="1" type="ORF">B9Z19DRAFT_1196481</name>
</gene>
<dbReference type="EMBL" id="NESQ01000323">
    <property type="protein sequence ID" value="PUU74097.1"/>
    <property type="molecule type" value="Genomic_DNA"/>
</dbReference>
<keyword evidence="2" id="KW-1185">Reference proteome</keyword>
<name>A0A2T6ZF20_TUBBO</name>
<protein>
    <submittedName>
        <fullName evidence="1">Uncharacterized protein</fullName>
    </submittedName>
</protein>
<comment type="caution">
    <text evidence="1">The sequence shown here is derived from an EMBL/GenBank/DDBJ whole genome shotgun (WGS) entry which is preliminary data.</text>
</comment>